<dbReference type="VEuPathDB" id="VectorBase:AATE015728"/>
<feature type="region of interest" description="Disordered" evidence="1">
    <location>
        <begin position="1"/>
        <end position="21"/>
    </location>
</feature>
<protein>
    <submittedName>
        <fullName evidence="2">Uncharacterized protein</fullName>
    </submittedName>
</protein>
<organism evidence="2">
    <name type="scientific">Anopheles atroparvus</name>
    <name type="common">European mosquito</name>
    <dbReference type="NCBI Taxonomy" id="41427"/>
    <lineage>
        <taxon>Eukaryota</taxon>
        <taxon>Metazoa</taxon>
        <taxon>Ecdysozoa</taxon>
        <taxon>Arthropoda</taxon>
        <taxon>Hexapoda</taxon>
        <taxon>Insecta</taxon>
        <taxon>Pterygota</taxon>
        <taxon>Neoptera</taxon>
        <taxon>Endopterygota</taxon>
        <taxon>Diptera</taxon>
        <taxon>Nematocera</taxon>
        <taxon>Culicoidea</taxon>
        <taxon>Culicidae</taxon>
        <taxon>Anophelinae</taxon>
        <taxon>Anopheles</taxon>
    </lineage>
</organism>
<sequence length="160" mass="17521">MANHGSRIHHQIAQSPDVTRYNNNSTYVDSWPGSAIPFAPSETSTTEDPIGVYPDEEGSFNSTWPEYAYGEETEFTLSDYIYGLIPENTTATDAGIVVTEAITTNTAMSTNITTTVNPKMVRKRRKKTTTATTTVSTPRSGVAMIRVKRKRTTVAPIVVA</sequence>
<dbReference type="EnsemblMetazoa" id="AATE015728-RA">
    <property type="protein sequence ID" value="AATE015728-PA.1"/>
    <property type="gene ID" value="AATE015728"/>
</dbReference>
<evidence type="ECO:0000313" key="2">
    <source>
        <dbReference type="EnsemblMetazoa" id="AATE015728-PA.1"/>
    </source>
</evidence>
<accession>A0A182JCX7</accession>
<dbReference type="AlphaFoldDB" id="A0A182JCX7"/>
<evidence type="ECO:0000256" key="1">
    <source>
        <dbReference type="SAM" id="MobiDB-lite"/>
    </source>
</evidence>
<reference evidence="2" key="1">
    <citation type="submission" date="2022-08" db="UniProtKB">
        <authorList>
            <consortium name="EnsemblMetazoa"/>
        </authorList>
    </citation>
    <scope>IDENTIFICATION</scope>
    <source>
        <strain evidence="2">EBRO</strain>
    </source>
</reference>
<proteinExistence type="predicted"/>
<feature type="compositionally biased region" description="Basic residues" evidence="1">
    <location>
        <begin position="1"/>
        <end position="10"/>
    </location>
</feature>
<name>A0A182JCX7_ANOAO</name>
<feature type="compositionally biased region" description="Polar residues" evidence="1">
    <location>
        <begin position="12"/>
        <end position="21"/>
    </location>
</feature>